<dbReference type="AlphaFoldDB" id="A0A2V3VRD8"/>
<keyword evidence="1" id="KW-0812">Transmembrane</keyword>
<feature type="transmembrane region" description="Helical" evidence="1">
    <location>
        <begin position="12"/>
        <end position="34"/>
    </location>
</feature>
<dbReference type="OrthoDB" id="2606558at2"/>
<reference evidence="3 4" key="1">
    <citation type="submission" date="2018-05" db="EMBL/GenBank/DDBJ databases">
        <title>Genomic Encyclopedia of Type Strains, Phase IV (KMG-IV): sequencing the most valuable type-strain genomes for metagenomic binning, comparative biology and taxonomic classification.</title>
        <authorList>
            <person name="Goeker M."/>
        </authorList>
    </citation>
    <scope>NUCLEOTIDE SEQUENCE [LARGE SCALE GENOMIC DNA]</scope>
    <source>
        <strain evidence="3 4">DSM 28556</strain>
    </source>
</reference>
<gene>
    <name evidence="3" type="ORF">DFR56_11680</name>
</gene>
<evidence type="ECO:0000313" key="3">
    <source>
        <dbReference type="EMBL" id="PXW83401.1"/>
    </source>
</evidence>
<feature type="transmembrane region" description="Helical" evidence="1">
    <location>
        <begin position="46"/>
        <end position="65"/>
    </location>
</feature>
<protein>
    <recommendedName>
        <fullName evidence="2">Thoeris protein ThsA Macro domain-containing protein</fullName>
    </recommendedName>
</protein>
<name>A0A2V3VRD8_9BACI</name>
<sequence>MKKVRELVVSKRFWKEAFLLPGCLFSLATIALTFLDGVGFVREHKVTLFVIVLLVSFLWVVNFFVRKVYARSVRLTINQSVVKVMVGDIFTQPMSDFKAIPFNEFFDTLVDGKVVSRYSLHGKYLLGKYPDGLSLEKLDGRMAADEGLHGNVVGSRERWVEGGKRVYYRLGSVFKDGDYFLVAFSKMNDRGEAGVSLTEYVQCLLTFWEEADRYRQGQTVVVPLFGTGITRYRNFYGTPQELVEIMIWTFEMSRVDYKTPAKVRIVIHEELRKEINFFRLKELEK</sequence>
<keyword evidence="1" id="KW-1133">Transmembrane helix</keyword>
<keyword evidence="1" id="KW-0472">Membrane</keyword>
<dbReference type="RefSeq" id="WP_110396922.1">
    <property type="nucleotide sequence ID" value="NZ_JBHUHB010000001.1"/>
</dbReference>
<dbReference type="Proteomes" id="UP000247978">
    <property type="component" value="Unassembled WGS sequence"/>
</dbReference>
<proteinExistence type="predicted"/>
<dbReference type="InterPro" id="IPR045535">
    <property type="entry name" value="ThsA_Macro"/>
</dbReference>
<dbReference type="Pfam" id="PF20016">
    <property type="entry name" value="ThsA_Macro"/>
    <property type="match status" value="1"/>
</dbReference>
<comment type="caution">
    <text evidence="3">The sequence shown here is derived from an EMBL/GenBank/DDBJ whole genome shotgun (WGS) entry which is preliminary data.</text>
</comment>
<evidence type="ECO:0000256" key="1">
    <source>
        <dbReference type="SAM" id="Phobius"/>
    </source>
</evidence>
<evidence type="ECO:0000259" key="2">
    <source>
        <dbReference type="Pfam" id="PF20016"/>
    </source>
</evidence>
<keyword evidence="4" id="KW-1185">Reference proteome</keyword>
<feature type="domain" description="Thoeris protein ThsA Macro" evidence="2">
    <location>
        <begin position="82"/>
        <end position="268"/>
    </location>
</feature>
<dbReference type="EMBL" id="QJJQ01000016">
    <property type="protein sequence ID" value="PXW83401.1"/>
    <property type="molecule type" value="Genomic_DNA"/>
</dbReference>
<organism evidence="3 4">
    <name type="scientific">Pseudogracilibacillus auburnensis</name>
    <dbReference type="NCBI Taxonomy" id="1494959"/>
    <lineage>
        <taxon>Bacteria</taxon>
        <taxon>Bacillati</taxon>
        <taxon>Bacillota</taxon>
        <taxon>Bacilli</taxon>
        <taxon>Bacillales</taxon>
        <taxon>Bacillaceae</taxon>
        <taxon>Pseudogracilibacillus</taxon>
    </lineage>
</organism>
<accession>A0A2V3VRD8</accession>
<evidence type="ECO:0000313" key="4">
    <source>
        <dbReference type="Proteomes" id="UP000247978"/>
    </source>
</evidence>